<dbReference type="EMBL" id="CP017157">
    <property type="protein sequence ID" value="AOP50891.1"/>
    <property type="molecule type" value="Genomic_DNA"/>
</dbReference>
<sequence>MHKDLAPPSVSSRSVLASDAEREDMVERLREATAEGRLTLEELAERSEAAYLARTREELSSVGEDLPHVTAPESARTATGQRSFRAAFGDVTHHSPSLEHGIEATAIFGDLTLDLCASPAPSTGELTIQARAIIGDIHLLLPEGVRVEMNCSTVLGDVRNLIREHSGPEAVTPRVRITGSAVFGDIIVAHPSSDRRTYWQRWLDERRGRA</sequence>
<evidence type="ECO:0000313" key="4">
    <source>
        <dbReference type="EMBL" id="AOP50891.1"/>
    </source>
</evidence>
<name>A0A1D7VVY7_9ACTN</name>
<protein>
    <submittedName>
        <fullName evidence="4">Uncharacterized protein</fullName>
    </submittedName>
</protein>
<dbReference type="KEGG" id="slc:SL103_00685"/>
<dbReference type="InterPro" id="IPR012551">
    <property type="entry name" value="DUF1707_SHOCT-like"/>
</dbReference>
<accession>A0A1D7VVY7</accession>
<dbReference type="Proteomes" id="UP000094094">
    <property type="component" value="Chromosome"/>
</dbReference>
<dbReference type="Pfam" id="PF08044">
    <property type="entry name" value="DUF1707"/>
    <property type="match status" value="1"/>
</dbReference>
<feature type="region of interest" description="Disordered" evidence="1">
    <location>
        <begin position="1"/>
        <end position="23"/>
    </location>
</feature>
<keyword evidence="5" id="KW-1185">Reference proteome</keyword>
<evidence type="ECO:0000259" key="3">
    <source>
        <dbReference type="Pfam" id="PF09922"/>
    </source>
</evidence>
<gene>
    <name evidence="4" type="ORF">SL103_00685</name>
</gene>
<proteinExistence type="predicted"/>
<dbReference type="PANTHER" id="PTHR40763">
    <property type="entry name" value="MEMBRANE PROTEIN-RELATED"/>
    <property type="match status" value="1"/>
</dbReference>
<reference evidence="4 5" key="1">
    <citation type="submission" date="2016-09" db="EMBL/GenBank/DDBJ databases">
        <title>Complete genome sequencing of Streptomyces lydicus 103 and metabolic pathways analysis of antibiotic biosynthesis.</title>
        <authorList>
            <person name="Jia N."/>
            <person name="Ding M.-Z."/>
            <person name="Gao F."/>
            <person name="Yuan Y.-J."/>
        </authorList>
    </citation>
    <scope>NUCLEOTIDE SEQUENCE [LARGE SCALE GENOMIC DNA]</scope>
    <source>
        <strain evidence="4 5">103</strain>
    </source>
</reference>
<dbReference type="InterPro" id="IPR024425">
    <property type="entry name" value="LiaF-like_C"/>
</dbReference>
<organism evidence="4 5">
    <name type="scientific">Streptomyces lydicus</name>
    <dbReference type="NCBI Taxonomy" id="47763"/>
    <lineage>
        <taxon>Bacteria</taxon>
        <taxon>Bacillati</taxon>
        <taxon>Actinomycetota</taxon>
        <taxon>Actinomycetes</taxon>
        <taxon>Kitasatosporales</taxon>
        <taxon>Streptomycetaceae</taxon>
        <taxon>Streptomyces</taxon>
    </lineage>
</organism>
<dbReference type="PANTHER" id="PTHR40763:SF5">
    <property type="entry name" value="MEMBRANE PROTEIN"/>
    <property type="match status" value="1"/>
</dbReference>
<evidence type="ECO:0000313" key="5">
    <source>
        <dbReference type="Proteomes" id="UP000094094"/>
    </source>
</evidence>
<feature type="domain" description="DUF1707" evidence="2">
    <location>
        <begin position="16"/>
        <end position="67"/>
    </location>
</feature>
<feature type="domain" description="Cell wall-active antibiotics response LiaF-like C-terminal" evidence="3">
    <location>
        <begin position="102"/>
        <end position="167"/>
    </location>
</feature>
<dbReference type="Pfam" id="PF09922">
    <property type="entry name" value="LiaF-like_C"/>
    <property type="match status" value="1"/>
</dbReference>
<dbReference type="AlphaFoldDB" id="A0A1D7VVY7"/>
<evidence type="ECO:0000259" key="2">
    <source>
        <dbReference type="Pfam" id="PF08044"/>
    </source>
</evidence>
<evidence type="ECO:0000256" key="1">
    <source>
        <dbReference type="SAM" id="MobiDB-lite"/>
    </source>
</evidence>